<dbReference type="InterPro" id="IPR031632">
    <property type="entry name" value="SVIP"/>
</dbReference>
<organism evidence="5 6">
    <name type="scientific">Lachancea mirantina</name>
    <dbReference type="NCBI Taxonomy" id="1230905"/>
    <lineage>
        <taxon>Eukaryota</taxon>
        <taxon>Fungi</taxon>
        <taxon>Dikarya</taxon>
        <taxon>Ascomycota</taxon>
        <taxon>Saccharomycotina</taxon>
        <taxon>Saccharomycetes</taxon>
        <taxon>Saccharomycetales</taxon>
        <taxon>Saccharomycetaceae</taxon>
        <taxon>Lachancea</taxon>
    </lineage>
</organism>
<name>A0A1G4K067_9SACH</name>
<protein>
    <submittedName>
        <fullName evidence="5">LAMI_0F08174g1_1</fullName>
    </submittedName>
</protein>
<dbReference type="OrthoDB" id="4036141at2759"/>
<evidence type="ECO:0000256" key="2">
    <source>
        <dbReference type="ARBA" id="ARBA00023139"/>
    </source>
</evidence>
<proteinExistence type="predicted"/>
<sequence>MGLCASKENVRVEQKPAQLDQRRGIKPDAKRKATQVPKVPNVKKPSAAHVKTKGRSLGEGPNTGNTVSAREAAGKAAAQRFQEKHQTNTKGELGKRLAEERGKSHMTHLKESARDKQNERDEELVFD</sequence>
<feature type="compositionally biased region" description="Basic and acidic residues" evidence="4">
    <location>
        <begin position="8"/>
        <end position="31"/>
    </location>
</feature>
<keyword evidence="1" id="KW-0519">Myristate</keyword>
<dbReference type="AlphaFoldDB" id="A0A1G4K067"/>
<feature type="compositionally biased region" description="Basic and acidic residues" evidence="4">
    <location>
        <begin position="81"/>
        <end position="119"/>
    </location>
</feature>
<feature type="region of interest" description="Disordered" evidence="4">
    <location>
        <begin position="1"/>
        <end position="127"/>
    </location>
</feature>
<evidence type="ECO:0000256" key="4">
    <source>
        <dbReference type="SAM" id="MobiDB-lite"/>
    </source>
</evidence>
<reference evidence="6" key="1">
    <citation type="submission" date="2016-03" db="EMBL/GenBank/DDBJ databases">
        <authorList>
            <person name="Devillers H."/>
        </authorList>
    </citation>
    <scope>NUCLEOTIDE SEQUENCE [LARGE SCALE GENOMIC DNA]</scope>
</reference>
<dbReference type="Proteomes" id="UP000191024">
    <property type="component" value="Chromosome F"/>
</dbReference>
<evidence type="ECO:0000256" key="1">
    <source>
        <dbReference type="ARBA" id="ARBA00022707"/>
    </source>
</evidence>
<dbReference type="EMBL" id="LT598467">
    <property type="protein sequence ID" value="SCU96908.1"/>
    <property type="molecule type" value="Genomic_DNA"/>
</dbReference>
<keyword evidence="3" id="KW-0449">Lipoprotein</keyword>
<feature type="compositionally biased region" description="Low complexity" evidence="4">
    <location>
        <begin position="69"/>
        <end position="78"/>
    </location>
</feature>
<evidence type="ECO:0000256" key="3">
    <source>
        <dbReference type="ARBA" id="ARBA00023288"/>
    </source>
</evidence>
<dbReference type="Pfam" id="PF15811">
    <property type="entry name" value="SVIP"/>
    <property type="match status" value="1"/>
</dbReference>
<accession>A0A1G4K067</accession>
<keyword evidence="6" id="KW-1185">Reference proteome</keyword>
<gene>
    <name evidence="5" type="ORF">LAMI_0F08174G</name>
</gene>
<keyword evidence="2" id="KW-0564">Palmitate</keyword>
<evidence type="ECO:0000313" key="5">
    <source>
        <dbReference type="EMBL" id="SCU96908.1"/>
    </source>
</evidence>
<evidence type="ECO:0000313" key="6">
    <source>
        <dbReference type="Proteomes" id="UP000191024"/>
    </source>
</evidence>